<gene>
    <name evidence="2" type="ORF">GCM10023184_03790</name>
</gene>
<dbReference type="Proteomes" id="UP001501725">
    <property type="component" value="Unassembled WGS sequence"/>
</dbReference>
<dbReference type="EMBL" id="BAABGY010000001">
    <property type="protein sequence ID" value="GAA4319168.1"/>
    <property type="molecule type" value="Genomic_DNA"/>
</dbReference>
<evidence type="ECO:0000256" key="1">
    <source>
        <dbReference type="SAM" id="SignalP"/>
    </source>
</evidence>
<feature type="signal peptide" evidence="1">
    <location>
        <begin position="1"/>
        <end position="26"/>
    </location>
</feature>
<sequence length="335" mass="37947">MRPAITPKGLVLILLLFCGGSPGASAQTPAFVSYSEKANQLLENTQVDEYNTLIDPKGNLFTLSYDHEDILELEGSTLKSIKANLRKKVYHLAMDSKGTLYCICDNKLYRREDGAWAQIGDDIPERFPTALQVGLDDNVYLNTDHSILKFEDGGWTFLRFSDKKAVSHPGSYFKKAIDSKGTVYMYHSDLQNPENKKKLVLRWDGKAFKSIGDMPGNVTDMAMDKDGRLYVSGFLDKDAFRKVWDGVSWTDVPAPAEALATATFMRTQHGQVFLHSTIRDTRTYVLYKLTDGKWQQWMLYPPGTMCCTLYPVSPGRLYYIGQKRLGIYNNVNNKR</sequence>
<evidence type="ECO:0008006" key="4">
    <source>
        <dbReference type="Google" id="ProtNLM"/>
    </source>
</evidence>
<comment type="caution">
    <text evidence="2">The sequence shown here is derived from an EMBL/GenBank/DDBJ whole genome shotgun (WGS) entry which is preliminary data.</text>
</comment>
<evidence type="ECO:0000313" key="2">
    <source>
        <dbReference type="EMBL" id="GAA4319168.1"/>
    </source>
</evidence>
<keyword evidence="3" id="KW-1185">Reference proteome</keyword>
<organism evidence="2 3">
    <name type="scientific">Flaviaesturariibacter amylovorans</name>
    <dbReference type="NCBI Taxonomy" id="1084520"/>
    <lineage>
        <taxon>Bacteria</taxon>
        <taxon>Pseudomonadati</taxon>
        <taxon>Bacteroidota</taxon>
        <taxon>Chitinophagia</taxon>
        <taxon>Chitinophagales</taxon>
        <taxon>Chitinophagaceae</taxon>
        <taxon>Flaviaestuariibacter</taxon>
    </lineage>
</organism>
<dbReference type="InterPro" id="IPR011042">
    <property type="entry name" value="6-blade_b-propeller_TolB-like"/>
</dbReference>
<evidence type="ECO:0000313" key="3">
    <source>
        <dbReference type="Proteomes" id="UP001501725"/>
    </source>
</evidence>
<dbReference type="RefSeq" id="WP_345252933.1">
    <property type="nucleotide sequence ID" value="NZ_BAABGY010000001.1"/>
</dbReference>
<reference evidence="3" key="1">
    <citation type="journal article" date="2019" name="Int. J. Syst. Evol. Microbiol.">
        <title>The Global Catalogue of Microorganisms (GCM) 10K type strain sequencing project: providing services to taxonomists for standard genome sequencing and annotation.</title>
        <authorList>
            <consortium name="The Broad Institute Genomics Platform"/>
            <consortium name="The Broad Institute Genome Sequencing Center for Infectious Disease"/>
            <person name="Wu L."/>
            <person name="Ma J."/>
        </authorList>
    </citation>
    <scope>NUCLEOTIDE SEQUENCE [LARGE SCALE GENOMIC DNA]</scope>
    <source>
        <strain evidence="3">JCM 17919</strain>
    </source>
</reference>
<proteinExistence type="predicted"/>
<name>A0ABP8G7Z3_9BACT</name>
<feature type="chain" id="PRO_5047007505" description="SMP-30/Gluconolactonase/LRE-like region domain-containing protein" evidence="1">
    <location>
        <begin position="27"/>
        <end position="335"/>
    </location>
</feature>
<protein>
    <recommendedName>
        <fullName evidence="4">SMP-30/Gluconolactonase/LRE-like region domain-containing protein</fullName>
    </recommendedName>
</protein>
<dbReference type="Gene3D" id="2.120.10.30">
    <property type="entry name" value="TolB, C-terminal domain"/>
    <property type="match status" value="1"/>
</dbReference>
<keyword evidence="1" id="KW-0732">Signal</keyword>
<accession>A0ABP8G7Z3</accession>
<dbReference type="SUPFAM" id="SSF63829">
    <property type="entry name" value="Calcium-dependent phosphotriesterase"/>
    <property type="match status" value="1"/>
</dbReference>